<dbReference type="PANTHER" id="PTHR10584:SF167">
    <property type="entry name" value="PFKB DOMAIN PROTEIN"/>
    <property type="match status" value="1"/>
</dbReference>
<evidence type="ECO:0000256" key="1">
    <source>
        <dbReference type="ARBA" id="ARBA00010688"/>
    </source>
</evidence>
<dbReference type="EMBL" id="VUOB01000059">
    <property type="protein sequence ID" value="KAA2254925.1"/>
    <property type="molecule type" value="Genomic_DNA"/>
</dbReference>
<dbReference type="InterPro" id="IPR029056">
    <property type="entry name" value="Ribokinase-like"/>
</dbReference>
<gene>
    <name evidence="6" type="ORF">F0L68_29555</name>
</gene>
<keyword evidence="7" id="KW-1185">Reference proteome</keyword>
<dbReference type="AlphaFoldDB" id="A0A5B2WTL7"/>
<keyword evidence="2 4" id="KW-0808">Transferase</keyword>
<dbReference type="SUPFAM" id="SSF53613">
    <property type="entry name" value="Ribokinase-like"/>
    <property type="match status" value="1"/>
</dbReference>
<dbReference type="PANTHER" id="PTHR10584">
    <property type="entry name" value="SUGAR KINASE"/>
    <property type="match status" value="1"/>
</dbReference>
<dbReference type="RefSeq" id="WP_149853113.1">
    <property type="nucleotide sequence ID" value="NZ_VUOB01000059.1"/>
</dbReference>
<dbReference type="InterPro" id="IPR002173">
    <property type="entry name" value="Carboh/pur_kinase_PfkB_CS"/>
</dbReference>
<dbReference type="OrthoDB" id="9808601at2"/>
<evidence type="ECO:0000256" key="2">
    <source>
        <dbReference type="ARBA" id="ARBA00022679"/>
    </source>
</evidence>
<keyword evidence="3 4" id="KW-0418">Kinase</keyword>
<organism evidence="6 7">
    <name type="scientific">Solihabitans fulvus</name>
    <dbReference type="NCBI Taxonomy" id="1892852"/>
    <lineage>
        <taxon>Bacteria</taxon>
        <taxon>Bacillati</taxon>
        <taxon>Actinomycetota</taxon>
        <taxon>Actinomycetes</taxon>
        <taxon>Pseudonocardiales</taxon>
        <taxon>Pseudonocardiaceae</taxon>
        <taxon>Solihabitans</taxon>
    </lineage>
</organism>
<evidence type="ECO:0000313" key="7">
    <source>
        <dbReference type="Proteomes" id="UP000323454"/>
    </source>
</evidence>
<dbReference type="GO" id="GO:0006796">
    <property type="term" value="P:phosphate-containing compound metabolic process"/>
    <property type="evidence" value="ECO:0007669"/>
    <property type="project" value="UniProtKB-ARBA"/>
</dbReference>
<dbReference type="PROSITE" id="PS00584">
    <property type="entry name" value="PFKB_KINASES_2"/>
    <property type="match status" value="1"/>
</dbReference>
<comment type="similarity">
    <text evidence="1 4">Belongs to the carbohydrate kinase PfkB family.</text>
</comment>
<dbReference type="Gene3D" id="3.40.1190.20">
    <property type="match status" value="1"/>
</dbReference>
<proteinExistence type="inferred from homology"/>
<reference evidence="6 7" key="1">
    <citation type="submission" date="2019-09" db="EMBL/GenBank/DDBJ databases">
        <title>Goodfellowia gen. nov., a new genus of the Pseudonocardineae related to Actinoalloteichus, containing Goodfellowia coeruleoviolacea gen. nov., comb. nov. gen. nov., comb. nov.</title>
        <authorList>
            <person name="Labeda D."/>
        </authorList>
    </citation>
    <scope>NUCLEOTIDE SEQUENCE [LARGE SCALE GENOMIC DNA]</scope>
    <source>
        <strain evidence="6 7">AN110305</strain>
    </source>
</reference>
<dbReference type="Proteomes" id="UP000323454">
    <property type="component" value="Unassembled WGS sequence"/>
</dbReference>
<dbReference type="InterPro" id="IPR002139">
    <property type="entry name" value="Ribo/fructo_kinase"/>
</dbReference>
<name>A0A5B2WTL7_9PSEU</name>
<evidence type="ECO:0000256" key="3">
    <source>
        <dbReference type="ARBA" id="ARBA00022777"/>
    </source>
</evidence>
<evidence type="ECO:0000313" key="6">
    <source>
        <dbReference type="EMBL" id="KAA2254925.1"/>
    </source>
</evidence>
<evidence type="ECO:0000259" key="5">
    <source>
        <dbReference type="Pfam" id="PF00294"/>
    </source>
</evidence>
<accession>A0A5B2WTL7</accession>
<comment type="caution">
    <text evidence="6">The sequence shown here is derived from an EMBL/GenBank/DDBJ whole genome shotgun (WGS) entry which is preliminary data.</text>
</comment>
<dbReference type="PROSITE" id="PS00583">
    <property type="entry name" value="PFKB_KINASES_1"/>
    <property type="match status" value="1"/>
</dbReference>
<sequence>MTTPGSVVVVGDAGLDVVARHAGPIVHGGDSRASVTIEPGGAGANTAAWLARCGARPVLVARVGADSAGRQVHAELTSAGVRCAFAVDPDAATCCVVVLVDDTGQRSMLPDRGANARFSPSDLDPGLLATASHLHLSGYVLLDASSRPAGLAVLAAARAAGLTTSVDPQSAGLITDAGDFLDAVRGVDLLLPNTDELHALTGSTEPSSAAGLLGVVGAVAVTAGERGASWVDQDGLVSVPAEQAECIDSTGAGDAFNAGLLTAWLGGASRADALLAGTRAGANAVRGVGAQPR</sequence>
<dbReference type="GO" id="GO:0016301">
    <property type="term" value="F:kinase activity"/>
    <property type="evidence" value="ECO:0007669"/>
    <property type="project" value="UniProtKB-KW"/>
</dbReference>
<reference evidence="6 7" key="2">
    <citation type="submission" date="2019-09" db="EMBL/GenBank/DDBJ databases">
        <authorList>
            <person name="Jin C."/>
        </authorList>
    </citation>
    <scope>NUCLEOTIDE SEQUENCE [LARGE SCALE GENOMIC DNA]</scope>
    <source>
        <strain evidence="6 7">AN110305</strain>
    </source>
</reference>
<feature type="domain" description="Carbohydrate kinase PfkB" evidence="5">
    <location>
        <begin position="6"/>
        <end position="291"/>
    </location>
</feature>
<protein>
    <submittedName>
        <fullName evidence="6">Sugar kinase</fullName>
    </submittedName>
</protein>
<dbReference type="PRINTS" id="PR00990">
    <property type="entry name" value="RIBOKINASE"/>
</dbReference>
<dbReference type="CDD" id="cd01166">
    <property type="entry name" value="KdgK"/>
    <property type="match status" value="1"/>
</dbReference>
<dbReference type="InterPro" id="IPR011611">
    <property type="entry name" value="PfkB_dom"/>
</dbReference>
<dbReference type="Pfam" id="PF00294">
    <property type="entry name" value="PfkB"/>
    <property type="match status" value="1"/>
</dbReference>
<evidence type="ECO:0000256" key="4">
    <source>
        <dbReference type="RuleBase" id="RU003704"/>
    </source>
</evidence>